<dbReference type="Pfam" id="PF03188">
    <property type="entry name" value="Cytochrom_B561"/>
    <property type="match status" value="2"/>
</dbReference>
<comment type="cofactor">
    <cofactor evidence="1">
        <name>heme b</name>
        <dbReference type="ChEBI" id="CHEBI:60344"/>
    </cofactor>
</comment>
<evidence type="ECO:0000313" key="13">
    <source>
        <dbReference type="EMBL" id="KAG6524201.1"/>
    </source>
</evidence>
<evidence type="ECO:0000256" key="8">
    <source>
        <dbReference type="ARBA" id="ARBA00022989"/>
    </source>
</evidence>
<dbReference type="GO" id="GO:0016491">
    <property type="term" value="F:oxidoreductase activity"/>
    <property type="evidence" value="ECO:0007669"/>
    <property type="project" value="InterPro"/>
</dbReference>
<sequence>MVLTSVQPGYLAAAAHITHVAHVFALTVFILVLVWVLHFRGGAARLHSDDANLIFNVHPLVMSLGFILIIGEAIMAYKIVPADKMLQKFVHLLLHLIALGLGILGIYAAFKYHNAATLPDMVSLHSWLGMLTICLFGLQVTIKLKILICAVKFMNGIDGEGGDVAQWVFGFVNFWFPGASPAMRGLLVPVHKSAGLVVFLMTVCTAETGLVQMDAAPGAESRVINFTGLFMLLFAFAVSVSVALPKVF</sequence>
<dbReference type="SMART" id="SM00665">
    <property type="entry name" value="B561"/>
    <property type="match status" value="1"/>
</dbReference>
<keyword evidence="4" id="KW-0349">Heme</keyword>
<evidence type="ECO:0000256" key="6">
    <source>
        <dbReference type="ARBA" id="ARBA00022723"/>
    </source>
</evidence>
<keyword evidence="3" id="KW-0813">Transport</keyword>
<dbReference type="Proteomes" id="UP000734854">
    <property type="component" value="Unassembled WGS sequence"/>
</dbReference>
<accession>A0A8J5HGU6</accession>
<evidence type="ECO:0000256" key="2">
    <source>
        <dbReference type="ARBA" id="ARBA00004141"/>
    </source>
</evidence>
<feature type="transmembrane region" description="Helical" evidence="11">
    <location>
        <begin position="12"/>
        <end position="37"/>
    </location>
</feature>
<dbReference type="InterPro" id="IPR006593">
    <property type="entry name" value="Cyt_b561/ferric_Rdtase_TM"/>
</dbReference>
<organism evidence="13 14">
    <name type="scientific">Zingiber officinale</name>
    <name type="common">Ginger</name>
    <name type="synonym">Amomum zingiber</name>
    <dbReference type="NCBI Taxonomy" id="94328"/>
    <lineage>
        <taxon>Eukaryota</taxon>
        <taxon>Viridiplantae</taxon>
        <taxon>Streptophyta</taxon>
        <taxon>Embryophyta</taxon>
        <taxon>Tracheophyta</taxon>
        <taxon>Spermatophyta</taxon>
        <taxon>Magnoliopsida</taxon>
        <taxon>Liliopsida</taxon>
        <taxon>Zingiberales</taxon>
        <taxon>Zingiberaceae</taxon>
        <taxon>Zingiber</taxon>
    </lineage>
</organism>
<reference evidence="13 14" key="1">
    <citation type="submission" date="2020-08" db="EMBL/GenBank/DDBJ databases">
        <title>Plant Genome Project.</title>
        <authorList>
            <person name="Zhang R.-G."/>
        </authorList>
    </citation>
    <scope>NUCLEOTIDE SEQUENCE [LARGE SCALE GENOMIC DNA]</scope>
    <source>
        <tissue evidence="13">Rhizome</tissue>
    </source>
</reference>
<dbReference type="PROSITE" id="PS50939">
    <property type="entry name" value="CYTOCHROME_B561"/>
    <property type="match status" value="1"/>
</dbReference>
<dbReference type="GO" id="GO:0046872">
    <property type="term" value="F:metal ion binding"/>
    <property type="evidence" value="ECO:0007669"/>
    <property type="project" value="UniProtKB-KW"/>
</dbReference>
<comment type="subcellular location">
    <subcellularLocation>
        <location evidence="2">Membrane</location>
        <topology evidence="2">Multi-pass membrane protein</topology>
    </subcellularLocation>
</comment>
<dbReference type="EMBL" id="JACMSC010000004">
    <property type="protein sequence ID" value="KAG6524201.1"/>
    <property type="molecule type" value="Genomic_DNA"/>
</dbReference>
<evidence type="ECO:0000256" key="5">
    <source>
        <dbReference type="ARBA" id="ARBA00022692"/>
    </source>
</evidence>
<evidence type="ECO:0000256" key="7">
    <source>
        <dbReference type="ARBA" id="ARBA00022982"/>
    </source>
</evidence>
<proteinExistence type="predicted"/>
<evidence type="ECO:0000256" key="9">
    <source>
        <dbReference type="ARBA" id="ARBA00023004"/>
    </source>
</evidence>
<keyword evidence="5 11" id="KW-0812">Transmembrane</keyword>
<feature type="transmembrane region" description="Helical" evidence="11">
    <location>
        <begin position="223"/>
        <end position="244"/>
    </location>
</feature>
<comment type="caution">
    <text evidence="13">The sequence shown here is derived from an EMBL/GenBank/DDBJ whole genome shotgun (WGS) entry which is preliminary data.</text>
</comment>
<name>A0A8J5HGU6_ZINOF</name>
<protein>
    <recommendedName>
        <fullName evidence="12">Cytochrome b561 domain-containing protein</fullName>
    </recommendedName>
</protein>
<evidence type="ECO:0000256" key="1">
    <source>
        <dbReference type="ARBA" id="ARBA00001970"/>
    </source>
</evidence>
<evidence type="ECO:0000256" key="10">
    <source>
        <dbReference type="ARBA" id="ARBA00023136"/>
    </source>
</evidence>
<evidence type="ECO:0000313" key="14">
    <source>
        <dbReference type="Proteomes" id="UP000734854"/>
    </source>
</evidence>
<feature type="transmembrane region" description="Helical" evidence="11">
    <location>
        <begin position="89"/>
        <end position="110"/>
    </location>
</feature>
<feature type="domain" description="Cytochrome b561" evidence="12">
    <location>
        <begin position="20"/>
        <end position="243"/>
    </location>
</feature>
<keyword evidence="9" id="KW-0408">Iron</keyword>
<keyword evidence="7" id="KW-0249">Electron transport</keyword>
<feature type="transmembrane region" description="Helical" evidence="11">
    <location>
        <begin position="122"/>
        <end position="142"/>
    </location>
</feature>
<dbReference type="GO" id="GO:0016020">
    <property type="term" value="C:membrane"/>
    <property type="evidence" value="ECO:0007669"/>
    <property type="project" value="UniProtKB-SubCell"/>
</dbReference>
<gene>
    <name evidence="13" type="ORF">ZIOFF_014093</name>
</gene>
<dbReference type="Gene3D" id="1.20.120.1770">
    <property type="match status" value="1"/>
</dbReference>
<evidence type="ECO:0000256" key="3">
    <source>
        <dbReference type="ARBA" id="ARBA00022448"/>
    </source>
</evidence>
<keyword evidence="10 11" id="KW-0472">Membrane</keyword>
<evidence type="ECO:0000259" key="12">
    <source>
        <dbReference type="PROSITE" id="PS50939"/>
    </source>
</evidence>
<keyword evidence="6" id="KW-0479">Metal-binding</keyword>
<evidence type="ECO:0000256" key="11">
    <source>
        <dbReference type="SAM" id="Phobius"/>
    </source>
</evidence>
<feature type="transmembrane region" description="Helical" evidence="11">
    <location>
        <begin position="57"/>
        <end position="77"/>
    </location>
</feature>
<keyword evidence="14" id="KW-1185">Reference proteome</keyword>
<keyword evidence="8 11" id="KW-1133">Transmembrane helix</keyword>
<dbReference type="InterPro" id="IPR043205">
    <property type="entry name" value="CYB561/CYBRD1-like"/>
</dbReference>
<dbReference type="PANTHER" id="PTHR10106:SF43">
    <property type="entry name" value="CYTOCHROME B561 FAMILY PROTEIN, EXPRESSED"/>
    <property type="match status" value="1"/>
</dbReference>
<dbReference type="AlphaFoldDB" id="A0A8J5HGU6"/>
<evidence type="ECO:0000256" key="4">
    <source>
        <dbReference type="ARBA" id="ARBA00022617"/>
    </source>
</evidence>
<dbReference type="PANTHER" id="PTHR10106">
    <property type="entry name" value="CYTOCHROME B561-RELATED"/>
    <property type="match status" value="1"/>
</dbReference>